<reference evidence="1" key="1">
    <citation type="journal article" date="2013" name="Genome Biol.">
        <title>Comparative genomics of the core and accessory genomes of 48 Sinorhizobium strains comprising five genospecies.</title>
        <authorList>
            <person name="Sugawara M."/>
            <person name="Epstein B."/>
            <person name="Badgley B.D."/>
            <person name="Unno T."/>
            <person name="Xu L."/>
            <person name="Reese J."/>
            <person name="Gyaneshwar P."/>
            <person name="Denny R."/>
            <person name="Mudge J."/>
            <person name="Bharti A.K."/>
            <person name="Farmer A.D."/>
            <person name="May G.D."/>
            <person name="Woodward J.E."/>
            <person name="Medigue C."/>
            <person name="Vallenet D."/>
            <person name="Lajus A."/>
            <person name="Rouy Z."/>
            <person name="Martinez-Vaz B."/>
            <person name="Tiffin P."/>
            <person name="Young N.D."/>
            <person name="Sadowsky M.J."/>
        </authorList>
    </citation>
    <scope>NUCLEOTIDE SEQUENCE</scope>
    <source>
        <strain evidence="1">M1</strain>
    </source>
</reference>
<dbReference type="RefSeq" id="WP_127587504.1">
    <property type="nucleotide sequence ID" value="NZ_RPJY01000046.1"/>
</dbReference>
<dbReference type="Gene3D" id="3.30.2120.10">
    <property type="entry name" value="Bacillus phage protein-like"/>
    <property type="match status" value="1"/>
</dbReference>
<proteinExistence type="predicted"/>
<dbReference type="EMBL" id="WISB01000218">
    <property type="protein sequence ID" value="MQW73628.1"/>
    <property type="molecule type" value="Genomic_DNA"/>
</dbReference>
<dbReference type="InterPro" id="IPR028985">
    <property type="entry name" value="Bacillus_phage_prot-like"/>
</dbReference>
<organism evidence="1">
    <name type="scientific">Sinorhizobium medicae</name>
    <dbReference type="NCBI Taxonomy" id="110321"/>
    <lineage>
        <taxon>Bacteria</taxon>
        <taxon>Pseudomonadati</taxon>
        <taxon>Pseudomonadota</taxon>
        <taxon>Alphaproteobacteria</taxon>
        <taxon>Hyphomicrobiales</taxon>
        <taxon>Rhizobiaceae</taxon>
        <taxon>Sinorhizobium/Ensifer group</taxon>
        <taxon>Sinorhizobium</taxon>
    </lineage>
</organism>
<dbReference type="AlphaFoldDB" id="A0A6G1WV46"/>
<protein>
    <recommendedName>
        <fullName evidence="2">Phage ABA sandwich domain-containing protein</fullName>
    </recommendedName>
</protein>
<accession>A0A6G1WV46</accession>
<evidence type="ECO:0008006" key="2">
    <source>
        <dbReference type="Google" id="ProtNLM"/>
    </source>
</evidence>
<evidence type="ECO:0000313" key="1">
    <source>
        <dbReference type="EMBL" id="MQW73628.1"/>
    </source>
</evidence>
<gene>
    <name evidence="1" type="ORF">GHJ91_32470</name>
</gene>
<sequence>MAVADLIAELETAGEPDRGTDAKIALIFGWQRRVETAEGATKSRKVFWLHPKTGENRLPAFTYSVDAALELVDLVSPKSHGGVSWATDSKGVTCTVKVSEGAYSHAATPALAICVAALKLKKSEGNLEDEANVGL</sequence>
<comment type="caution">
    <text evidence="1">The sequence shown here is derived from an EMBL/GenBank/DDBJ whole genome shotgun (WGS) entry which is preliminary data.</text>
</comment>
<name>A0A6G1WV46_9HYPH</name>